<accession>A6DKX2</accession>
<organism evidence="2 3">
    <name type="scientific">Lentisphaera araneosa HTCC2155</name>
    <dbReference type="NCBI Taxonomy" id="313628"/>
    <lineage>
        <taxon>Bacteria</taxon>
        <taxon>Pseudomonadati</taxon>
        <taxon>Lentisphaerota</taxon>
        <taxon>Lentisphaeria</taxon>
        <taxon>Lentisphaerales</taxon>
        <taxon>Lentisphaeraceae</taxon>
        <taxon>Lentisphaera</taxon>
    </lineage>
</organism>
<keyword evidence="1" id="KW-1133">Transmembrane helix</keyword>
<keyword evidence="3" id="KW-1185">Reference proteome</keyword>
<dbReference type="EMBL" id="ABCK01000008">
    <property type="protein sequence ID" value="EDM27574.1"/>
    <property type="molecule type" value="Genomic_DNA"/>
</dbReference>
<sequence>MRKVLGTYEKPLAFKLQDGFARYLFSIASAIIAVFLIYVLVNNAVDMLNFIDVNSAGEGGMTHDDEAVVWIRRGLSIIAAIYCFKRTS</sequence>
<reference evidence="2 3" key="1">
    <citation type="journal article" date="2010" name="J. Bacteriol.">
        <title>Genome sequence of Lentisphaera araneosa HTCC2155T, the type species of the order Lentisphaerales in the phylum Lentisphaerae.</title>
        <authorList>
            <person name="Thrash J.C."/>
            <person name="Cho J.C."/>
            <person name="Vergin K.L."/>
            <person name="Morris R.M."/>
            <person name="Giovannoni S.J."/>
        </authorList>
    </citation>
    <scope>NUCLEOTIDE SEQUENCE [LARGE SCALE GENOMIC DNA]</scope>
    <source>
        <strain evidence="2 3">HTCC2155</strain>
    </source>
</reference>
<evidence type="ECO:0000256" key="1">
    <source>
        <dbReference type="SAM" id="Phobius"/>
    </source>
</evidence>
<keyword evidence="1" id="KW-0812">Transmembrane</keyword>
<evidence type="ECO:0000313" key="2">
    <source>
        <dbReference type="EMBL" id="EDM27574.1"/>
    </source>
</evidence>
<dbReference type="RefSeq" id="WP_007278534.1">
    <property type="nucleotide sequence ID" value="NZ_ABCK01000008.1"/>
</dbReference>
<name>A6DKX2_9BACT</name>
<gene>
    <name evidence="2" type="ORF">LNTAR_20248</name>
</gene>
<proteinExistence type="predicted"/>
<evidence type="ECO:0000313" key="3">
    <source>
        <dbReference type="Proteomes" id="UP000004947"/>
    </source>
</evidence>
<dbReference type="STRING" id="313628.LNTAR_20248"/>
<dbReference type="AlphaFoldDB" id="A6DKX2"/>
<keyword evidence="1" id="KW-0472">Membrane</keyword>
<feature type="transmembrane region" description="Helical" evidence="1">
    <location>
        <begin position="20"/>
        <end position="41"/>
    </location>
</feature>
<dbReference type="Proteomes" id="UP000004947">
    <property type="component" value="Unassembled WGS sequence"/>
</dbReference>
<comment type="caution">
    <text evidence="2">The sequence shown here is derived from an EMBL/GenBank/DDBJ whole genome shotgun (WGS) entry which is preliminary data.</text>
</comment>
<protein>
    <submittedName>
        <fullName evidence="2">Uncharacterized protein</fullName>
    </submittedName>
</protein>